<dbReference type="CDD" id="cd04301">
    <property type="entry name" value="NAT_SF"/>
    <property type="match status" value="1"/>
</dbReference>
<evidence type="ECO:0000256" key="3">
    <source>
        <dbReference type="SAM" id="MobiDB-lite"/>
    </source>
</evidence>
<dbReference type="SUPFAM" id="SSF55729">
    <property type="entry name" value="Acyl-CoA N-acyltransferases (Nat)"/>
    <property type="match status" value="1"/>
</dbReference>
<evidence type="ECO:0000256" key="2">
    <source>
        <dbReference type="ARBA" id="ARBA00023315"/>
    </source>
</evidence>
<protein>
    <submittedName>
        <fullName evidence="5">N-acetyltransferase</fullName>
    </submittedName>
</protein>
<gene>
    <name evidence="5" type="ORF">EDM22_09125</name>
</gene>
<proteinExistence type="predicted"/>
<evidence type="ECO:0000259" key="4">
    <source>
        <dbReference type="PROSITE" id="PS51186"/>
    </source>
</evidence>
<dbReference type="InterPro" id="IPR016181">
    <property type="entry name" value="Acyl_CoA_acyltransferase"/>
</dbReference>
<dbReference type="Pfam" id="PF00583">
    <property type="entry name" value="Acetyltransf_1"/>
    <property type="match status" value="1"/>
</dbReference>
<sequence>MGAPASRGAAPRARAQPDVAAERLRRAPAARRHRIAPRDALRRRAGTVLLRRFRERGTAAHRHPAVRARVSDARAARGRPASGGTLRCVTASPPTALSVGVEPAASADDAALVSAVVQLVNEVYEVAEAGLWVTGARRTSRNELAELIREGQIVTARSDDRIVGAVRVQHLDGETAEFGMLAADPARRGLGIGRALVAFAEAWAIERGFVEMQLEVLVPVAWRHPSKEFLRAWYTRIGYREARTGHLAELYPELAPMLATECDLVVYRKALTPQHPES</sequence>
<keyword evidence="2" id="KW-0012">Acyltransferase</keyword>
<evidence type="ECO:0000256" key="1">
    <source>
        <dbReference type="ARBA" id="ARBA00022679"/>
    </source>
</evidence>
<dbReference type="Proteomes" id="UP000275048">
    <property type="component" value="Unassembled WGS sequence"/>
</dbReference>
<accession>A0A3M8AFF2</accession>
<evidence type="ECO:0000313" key="6">
    <source>
        <dbReference type="Proteomes" id="UP000275048"/>
    </source>
</evidence>
<feature type="region of interest" description="Disordered" evidence="3">
    <location>
        <begin position="1"/>
        <end position="32"/>
    </location>
</feature>
<reference evidence="5 6" key="1">
    <citation type="submission" date="2018-10" db="EMBL/GenBank/DDBJ databases">
        <title>Isolation, diversity and antibacterial activity of antinobacteria from the wheat rhizosphere soil.</title>
        <authorList>
            <person name="Sun T."/>
        </authorList>
    </citation>
    <scope>NUCLEOTIDE SEQUENCE [LARGE SCALE GENOMIC DNA]</scope>
    <source>
        <strain evidence="5 6">SJ-23</strain>
    </source>
</reference>
<organism evidence="5 6">
    <name type="scientific">Agromyces tardus</name>
    <dbReference type="NCBI Taxonomy" id="2583849"/>
    <lineage>
        <taxon>Bacteria</taxon>
        <taxon>Bacillati</taxon>
        <taxon>Actinomycetota</taxon>
        <taxon>Actinomycetes</taxon>
        <taxon>Micrococcales</taxon>
        <taxon>Microbacteriaceae</taxon>
        <taxon>Agromyces</taxon>
    </lineage>
</organism>
<dbReference type="GO" id="GO:0016747">
    <property type="term" value="F:acyltransferase activity, transferring groups other than amino-acyl groups"/>
    <property type="evidence" value="ECO:0007669"/>
    <property type="project" value="InterPro"/>
</dbReference>
<keyword evidence="6" id="KW-1185">Reference proteome</keyword>
<feature type="domain" description="N-acetyltransferase" evidence="4">
    <location>
        <begin position="110"/>
        <end position="272"/>
    </location>
</feature>
<name>A0A3M8AFF2_9MICO</name>
<dbReference type="EMBL" id="RHHB01000013">
    <property type="protein sequence ID" value="RNB49923.1"/>
    <property type="molecule type" value="Genomic_DNA"/>
</dbReference>
<evidence type="ECO:0000313" key="5">
    <source>
        <dbReference type="EMBL" id="RNB49923.1"/>
    </source>
</evidence>
<feature type="compositionally biased region" description="Low complexity" evidence="3">
    <location>
        <begin position="1"/>
        <end position="14"/>
    </location>
</feature>
<dbReference type="InterPro" id="IPR050832">
    <property type="entry name" value="Bact_Acetyltransf"/>
</dbReference>
<dbReference type="OrthoDB" id="119501at2"/>
<dbReference type="Gene3D" id="3.40.630.30">
    <property type="match status" value="1"/>
</dbReference>
<dbReference type="InterPro" id="IPR000182">
    <property type="entry name" value="GNAT_dom"/>
</dbReference>
<dbReference type="PANTHER" id="PTHR43877">
    <property type="entry name" value="AMINOALKYLPHOSPHONATE N-ACETYLTRANSFERASE-RELATED-RELATED"/>
    <property type="match status" value="1"/>
</dbReference>
<comment type="caution">
    <text evidence="5">The sequence shown here is derived from an EMBL/GenBank/DDBJ whole genome shotgun (WGS) entry which is preliminary data.</text>
</comment>
<dbReference type="PROSITE" id="PS51186">
    <property type="entry name" value="GNAT"/>
    <property type="match status" value="1"/>
</dbReference>
<dbReference type="AlphaFoldDB" id="A0A3M8AFF2"/>
<keyword evidence="1 5" id="KW-0808">Transferase</keyword>